<dbReference type="RefSeq" id="WP_142057334.1">
    <property type="nucleotide sequence ID" value="NZ_VFPA01000003.1"/>
</dbReference>
<dbReference type="SUPFAM" id="SSF81301">
    <property type="entry name" value="Nucleotidyltransferase"/>
    <property type="match status" value="1"/>
</dbReference>
<keyword evidence="1" id="KW-0808">Transferase</keyword>
<organism evidence="1 2">
    <name type="scientific">Pseudonocardia kunmingensis</name>
    <dbReference type="NCBI Taxonomy" id="630975"/>
    <lineage>
        <taxon>Bacteria</taxon>
        <taxon>Bacillati</taxon>
        <taxon>Actinomycetota</taxon>
        <taxon>Actinomycetes</taxon>
        <taxon>Pseudonocardiales</taxon>
        <taxon>Pseudonocardiaceae</taxon>
        <taxon>Pseudonocardia</taxon>
    </lineage>
</organism>
<gene>
    <name evidence="1" type="ORF">FB558_5020</name>
</gene>
<protein>
    <submittedName>
        <fullName evidence="1">GrpB-like predicted nucleotidyltransferase (UPF0157 family)</fullName>
    </submittedName>
</protein>
<comment type="caution">
    <text evidence="1">The sequence shown here is derived from an EMBL/GenBank/DDBJ whole genome shotgun (WGS) entry which is preliminary data.</text>
</comment>
<proteinExistence type="predicted"/>
<evidence type="ECO:0000313" key="2">
    <source>
        <dbReference type="Proteomes" id="UP000315677"/>
    </source>
</evidence>
<reference evidence="1 2" key="1">
    <citation type="submission" date="2019-06" db="EMBL/GenBank/DDBJ databases">
        <title>Sequencing the genomes of 1000 actinobacteria strains.</title>
        <authorList>
            <person name="Klenk H.-P."/>
        </authorList>
    </citation>
    <scope>NUCLEOTIDE SEQUENCE [LARGE SCALE GENOMIC DNA]</scope>
    <source>
        <strain evidence="1 2">DSM 45301</strain>
    </source>
</reference>
<dbReference type="EMBL" id="VFPA01000003">
    <property type="protein sequence ID" value="TQM09268.1"/>
    <property type="molecule type" value="Genomic_DNA"/>
</dbReference>
<name>A0A543DIV3_9PSEU</name>
<dbReference type="Pfam" id="PF04229">
    <property type="entry name" value="GrpB"/>
    <property type="match status" value="1"/>
</dbReference>
<dbReference type="InterPro" id="IPR007344">
    <property type="entry name" value="GrpB/CoaE"/>
</dbReference>
<dbReference type="OrthoDB" id="9799092at2"/>
<accession>A0A543DIV3</accession>
<evidence type="ECO:0000313" key="1">
    <source>
        <dbReference type="EMBL" id="TQM09268.1"/>
    </source>
</evidence>
<dbReference type="InterPro" id="IPR043519">
    <property type="entry name" value="NT_sf"/>
</dbReference>
<dbReference type="PANTHER" id="PTHR34822:SF1">
    <property type="entry name" value="GRPB FAMILY PROTEIN"/>
    <property type="match status" value="1"/>
</dbReference>
<sequence>MPEETELIGGPEKRAIRIVAHDPAWPTRFAAERARIVQALGATARRVDHIGSTAVPGLAAKPIIDIDLSVPDPGDEPSYLPALERAGYHLRVRQPGHRMVRSAALDVHVHVCGEGSDWERRHLLFRDWLRRDAADRAAYAALKRELAERDWADMNAYAEAKGGLIAEITVRAEEWAQAVGWSPRVG</sequence>
<dbReference type="Gene3D" id="3.30.460.10">
    <property type="entry name" value="Beta Polymerase, domain 2"/>
    <property type="match status" value="1"/>
</dbReference>
<dbReference type="PANTHER" id="PTHR34822">
    <property type="entry name" value="GRPB DOMAIN PROTEIN (AFU_ORTHOLOGUE AFUA_1G01530)"/>
    <property type="match status" value="1"/>
</dbReference>
<dbReference type="GO" id="GO:0016740">
    <property type="term" value="F:transferase activity"/>
    <property type="evidence" value="ECO:0007669"/>
    <property type="project" value="UniProtKB-KW"/>
</dbReference>
<dbReference type="AlphaFoldDB" id="A0A543DIV3"/>
<dbReference type="Proteomes" id="UP000315677">
    <property type="component" value="Unassembled WGS sequence"/>
</dbReference>
<keyword evidence="2" id="KW-1185">Reference proteome</keyword>